<accession>A0A4Q9VY08</accession>
<dbReference type="GO" id="GO:0005524">
    <property type="term" value="F:ATP binding"/>
    <property type="evidence" value="ECO:0007669"/>
    <property type="project" value="UniProtKB-KW"/>
</dbReference>
<feature type="compositionally biased region" description="Basic and acidic residues" evidence="10">
    <location>
        <begin position="98"/>
        <end position="112"/>
    </location>
</feature>
<evidence type="ECO:0000256" key="4">
    <source>
        <dbReference type="ARBA" id="ARBA00022605"/>
    </source>
</evidence>
<evidence type="ECO:0000256" key="6">
    <source>
        <dbReference type="ARBA" id="ARBA00022801"/>
    </source>
</evidence>
<comment type="catalytic activity">
    <reaction evidence="1 9">
        <text>1-(5-phospho-beta-D-ribosyl)-ATP + H2O = 1-(5-phospho-beta-D-ribosyl)-5'-AMP + diphosphate + H(+)</text>
        <dbReference type="Rhea" id="RHEA:22828"/>
        <dbReference type="ChEBI" id="CHEBI:15377"/>
        <dbReference type="ChEBI" id="CHEBI:15378"/>
        <dbReference type="ChEBI" id="CHEBI:33019"/>
        <dbReference type="ChEBI" id="CHEBI:59457"/>
        <dbReference type="ChEBI" id="CHEBI:73183"/>
        <dbReference type="EC" id="3.6.1.31"/>
    </reaction>
</comment>
<dbReference type="Proteomes" id="UP000292781">
    <property type="component" value="Unassembled WGS sequence"/>
</dbReference>
<organism evidence="11 12">
    <name type="scientific">Siculibacillus lacustris</name>
    <dbReference type="NCBI Taxonomy" id="1549641"/>
    <lineage>
        <taxon>Bacteria</taxon>
        <taxon>Pseudomonadati</taxon>
        <taxon>Pseudomonadota</taxon>
        <taxon>Alphaproteobacteria</taxon>
        <taxon>Hyphomicrobiales</taxon>
        <taxon>Ancalomicrobiaceae</taxon>
        <taxon>Siculibacillus</taxon>
    </lineage>
</organism>
<keyword evidence="9" id="KW-0963">Cytoplasm</keyword>
<dbReference type="UniPathway" id="UPA00031">
    <property type="reaction ID" value="UER00007"/>
</dbReference>
<dbReference type="OrthoDB" id="9814738at2"/>
<gene>
    <name evidence="9" type="primary">hisE</name>
    <name evidence="11" type="ORF">EYW49_00655</name>
</gene>
<dbReference type="Pfam" id="PF01503">
    <property type="entry name" value="PRA-PH"/>
    <property type="match status" value="1"/>
</dbReference>
<dbReference type="RefSeq" id="WP_131304874.1">
    <property type="nucleotide sequence ID" value="NZ_SJFN01000001.1"/>
</dbReference>
<dbReference type="GO" id="GO:0000105">
    <property type="term" value="P:L-histidine biosynthetic process"/>
    <property type="evidence" value="ECO:0007669"/>
    <property type="project" value="UniProtKB-UniRule"/>
</dbReference>
<keyword evidence="5 9" id="KW-0547">Nucleotide-binding</keyword>
<dbReference type="Gene3D" id="1.10.287.1080">
    <property type="entry name" value="MazG-like"/>
    <property type="match status" value="1"/>
</dbReference>
<evidence type="ECO:0000256" key="9">
    <source>
        <dbReference type="HAMAP-Rule" id="MF_01020"/>
    </source>
</evidence>
<dbReference type="NCBIfam" id="TIGR03188">
    <property type="entry name" value="histidine_hisI"/>
    <property type="match status" value="1"/>
</dbReference>
<feature type="region of interest" description="Disordered" evidence="10">
    <location>
        <begin position="89"/>
        <end position="112"/>
    </location>
</feature>
<proteinExistence type="inferred from homology"/>
<dbReference type="PANTHER" id="PTHR42945">
    <property type="entry name" value="HISTIDINE BIOSYNTHESIS BIFUNCTIONAL PROTEIN"/>
    <property type="match status" value="1"/>
</dbReference>
<evidence type="ECO:0000313" key="11">
    <source>
        <dbReference type="EMBL" id="TBW41270.1"/>
    </source>
</evidence>
<evidence type="ECO:0000256" key="3">
    <source>
        <dbReference type="ARBA" id="ARBA00009392"/>
    </source>
</evidence>
<dbReference type="InterPro" id="IPR021130">
    <property type="entry name" value="PRib-ATP_PPHydrolase-like"/>
</dbReference>
<dbReference type="SUPFAM" id="SSF101386">
    <property type="entry name" value="all-alpha NTP pyrophosphatases"/>
    <property type="match status" value="1"/>
</dbReference>
<reference evidence="11 12" key="1">
    <citation type="submission" date="2019-02" db="EMBL/GenBank/DDBJ databases">
        <title>Siculibacillus lacustris gen. nov., sp. nov., a new rosette-forming bacterium isolated from a freshwater crater lake (Lake St. Ana, Romania).</title>
        <authorList>
            <person name="Felfoldi T."/>
            <person name="Marton Z."/>
            <person name="Szabo A."/>
            <person name="Mentes A."/>
            <person name="Boka K."/>
            <person name="Marialigeti K."/>
            <person name="Mathe I."/>
            <person name="Koncz M."/>
            <person name="Schumann P."/>
            <person name="Toth E."/>
        </authorList>
    </citation>
    <scope>NUCLEOTIDE SEQUENCE [LARGE SCALE GENOMIC DNA]</scope>
    <source>
        <strain evidence="11 12">SA-279</strain>
    </source>
</reference>
<comment type="pathway">
    <text evidence="2 9">Amino-acid biosynthesis; L-histidine biosynthesis; L-histidine from 5-phospho-alpha-D-ribose 1-diphosphate: step 2/9.</text>
</comment>
<evidence type="ECO:0000256" key="7">
    <source>
        <dbReference type="ARBA" id="ARBA00022840"/>
    </source>
</evidence>
<dbReference type="HAMAP" id="MF_01020">
    <property type="entry name" value="HisE"/>
    <property type="match status" value="1"/>
</dbReference>
<dbReference type="GO" id="GO:0005737">
    <property type="term" value="C:cytoplasm"/>
    <property type="evidence" value="ECO:0007669"/>
    <property type="project" value="UniProtKB-SubCell"/>
</dbReference>
<comment type="similarity">
    <text evidence="3 9">Belongs to the PRA-PH family.</text>
</comment>
<comment type="caution">
    <text evidence="11">The sequence shown here is derived from an EMBL/GenBank/DDBJ whole genome shotgun (WGS) entry which is preliminary data.</text>
</comment>
<evidence type="ECO:0000313" key="12">
    <source>
        <dbReference type="Proteomes" id="UP000292781"/>
    </source>
</evidence>
<dbReference type="PANTHER" id="PTHR42945:SF1">
    <property type="entry name" value="HISTIDINE BIOSYNTHESIS BIFUNCTIONAL PROTEIN HIS7"/>
    <property type="match status" value="1"/>
</dbReference>
<dbReference type="CDD" id="cd11534">
    <property type="entry name" value="NTP-PPase_HisIE_like"/>
    <property type="match status" value="1"/>
</dbReference>
<evidence type="ECO:0000256" key="10">
    <source>
        <dbReference type="SAM" id="MobiDB-lite"/>
    </source>
</evidence>
<keyword evidence="8 9" id="KW-0368">Histidine biosynthesis</keyword>
<sequence length="112" mass="12006">MSGFTLDDLEAIIARRAVSDDEASYTRRLVGRGMSVCAKKLGEEAVETALAAVAGTRDELVAEAADLLYHLLVVLKVAEVPLSTVTAELHRRTAQTGLEEKAARPAERRDGA</sequence>
<dbReference type="GO" id="GO:0004636">
    <property type="term" value="F:phosphoribosyl-ATP diphosphatase activity"/>
    <property type="evidence" value="ECO:0007669"/>
    <property type="project" value="UniProtKB-UniRule"/>
</dbReference>
<protein>
    <recommendedName>
        <fullName evidence="9">Phosphoribosyl-ATP pyrophosphatase</fullName>
        <shortName evidence="9">PRA-PH</shortName>
        <ecNumber evidence="9">3.6.1.31</ecNumber>
    </recommendedName>
</protein>
<dbReference type="InterPro" id="IPR008179">
    <property type="entry name" value="HisE"/>
</dbReference>
<name>A0A4Q9VY08_9HYPH</name>
<dbReference type="EC" id="3.6.1.31" evidence="9"/>
<evidence type="ECO:0000256" key="8">
    <source>
        <dbReference type="ARBA" id="ARBA00023102"/>
    </source>
</evidence>
<dbReference type="NCBIfam" id="NF001613">
    <property type="entry name" value="PRK00400.1-5"/>
    <property type="match status" value="1"/>
</dbReference>
<comment type="subcellular location">
    <subcellularLocation>
        <location evidence="9">Cytoplasm</location>
    </subcellularLocation>
</comment>
<evidence type="ECO:0000256" key="5">
    <source>
        <dbReference type="ARBA" id="ARBA00022741"/>
    </source>
</evidence>
<evidence type="ECO:0000256" key="1">
    <source>
        <dbReference type="ARBA" id="ARBA00001460"/>
    </source>
</evidence>
<keyword evidence="12" id="KW-1185">Reference proteome</keyword>
<dbReference type="EMBL" id="SJFN01000001">
    <property type="protein sequence ID" value="TBW41270.1"/>
    <property type="molecule type" value="Genomic_DNA"/>
</dbReference>
<dbReference type="AlphaFoldDB" id="A0A4Q9VY08"/>
<keyword evidence="6 9" id="KW-0378">Hydrolase</keyword>
<keyword evidence="7 9" id="KW-0067">ATP-binding</keyword>
<evidence type="ECO:0000256" key="2">
    <source>
        <dbReference type="ARBA" id="ARBA00005204"/>
    </source>
</evidence>
<keyword evidence="4 9" id="KW-0028">Amino-acid biosynthesis</keyword>